<name>A0AAE0TMA1_9PEZI</name>
<dbReference type="Proteomes" id="UP001274830">
    <property type="component" value="Unassembled WGS sequence"/>
</dbReference>
<keyword evidence="3" id="KW-1185">Reference proteome</keyword>
<accession>A0AAE0TMA1</accession>
<comment type="caution">
    <text evidence="2">The sequence shown here is derived from an EMBL/GenBank/DDBJ whole genome shotgun (WGS) entry which is preliminary data.</text>
</comment>
<evidence type="ECO:0000313" key="3">
    <source>
        <dbReference type="Proteomes" id="UP001274830"/>
    </source>
</evidence>
<proteinExistence type="predicted"/>
<organism evidence="2 3">
    <name type="scientific">Recurvomyces mirabilis</name>
    <dbReference type="NCBI Taxonomy" id="574656"/>
    <lineage>
        <taxon>Eukaryota</taxon>
        <taxon>Fungi</taxon>
        <taxon>Dikarya</taxon>
        <taxon>Ascomycota</taxon>
        <taxon>Pezizomycotina</taxon>
        <taxon>Dothideomycetes</taxon>
        <taxon>Dothideomycetidae</taxon>
        <taxon>Mycosphaerellales</taxon>
        <taxon>Teratosphaeriaceae</taxon>
        <taxon>Recurvomyces</taxon>
    </lineage>
</organism>
<gene>
    <name evidence="2" type="ORF">LTR78_010475</name>
</gene>
<feature type="region of interest" description="Disordered" evidence="1">
    <location>
        <begin position="177"/>
        <end position="209"/>
    </location>
</feature>
<sequence>MPSQRTGSSSVKPVITKRTQEENRERAYIAASRRSDRTLEARVESARRASEIHKRRTGRSLRVTEQHVVNEEMYEEEDVDLPTRYRRLTAHLQTQSAEFNQRFQAYVVNGIAMRQAVGHATADTMQAGNNRYKPNDIMQMSRQQRMRRGMPPPQMYHTSPANYRQQPYLMPQNNQAVRQNYHSQSTAQPTAQTKYQPHHSQSDQISSVEARSIVERRTLLAAQNMMPQTPVSYQRLLQSPVHHWSPRSRRGLSTDLAVGHNIKPESTHQVATAPENRQQQPQPWHQQSLTSPFSINPKHQLNDGMNPFTMQLPMEAQQVPEDAWPHDLPIASQTFSQSSYSYNPNGNMKRNTMQQGPHLCQTLMQSSMDAVPTGLDESSVISPYSALANTGFSFIPQTLHQWGFGSNQDVNAELFKDHYDVLDDIGQITPHDDGWLK</sequence>
<reference evidence="2" key="1">
    <citation type="submission" date="2023-07" db="EMBL/GenBank/DDBJ databases">
        <title>Black Yeasts Isolated from many extreme environments.</title>
        <authorList>
            <person name="Coleine C."/>
            <person name="Stajich J.E."/>
            <person name="Selbmann L."/>
        </authorList>
    </citation>
    <scope>NUCLEOTIDE SEQUENCE</scope>
    <source>
        <strain evidence="2">CCFEE 5485</strain>
    </source>
</reference>
<feature type="compositionally biased region" description="Polar residues" evidence="1">
    <location>
        <begin position="288"/>
        <end position="299"/>
    </location>
</feature>
<evidence type="ECO:0000313" key="2">
    <source>
        <dbReference type="EMBL" id="KAK3669658.1"/>
    </source>
</evidence>
<evidence type="ECO:0000256" key="1">
    <source>
        <dbReference type="SAM" id="MobiDB-lite"/>
    </source>
</evidence>
<protein>
    <submittedName>
        <fullName evidence="2">Uncharacterized protein</fullName>
    </submittedName>
</protein>
<feature type="compositionally biased region" description="Low complexity" evidence="1">
    <location>
        <begin position="278"/>
        <end position="287"/>
    </location>
</feature>
<feature type="compositionally biased region" description="Polar residues" evidence="1">
    <location>
        <begin position="1"/>
        <end position="11"/>
    </location>
</feature>
<feature type="region of interest" description="Disordered" evidence="1">
    <location>
        <begin position="267"/>
        <end position="300"/>
    </location>
</feature>
<dbReference type="AlphaFoldDB" id="A0AAE0TMA1"/>
<dbReference type="EMBL" id="JAUTXT010000076">
    <property type="protein sequence ID" value="KAK3669658.1"/>
    <property type="molecule type" value="Genomic_DNA"/>
</dbReference>
<feature type="region of interest" description="Disordered" evidence="1">
    <location>
        <begin position="1"/>
        <end position="26"/>
    </location>
</feature>